<dbReference type="SUPFAM" id="SSF53901">
    <property type="entry name" value="Thiolase-like"/>
    <property type="match status" value="1"/>
</dbReference>
<gene>
    <name evidence="2" type="ORF">NITINOP_0203</name>
</gene>
<dbReference type="GO" id="GO:0016746">
    <property type="term" value="F:acyltransferase activity"/>
    <property type="evidence" value="ECO:0007669"/>
    <property type="project" value="InterPro"/>
</dbReference>
<proteinExistence type="predicted"/>
<name>A0A0S4KS94_9BACT</name>
<dbReference type="InterPro" id="IPR014030">
    <property type="entry name" value="Ketoacyl_synth_N"/>
</dbReference>
<dbReference type="EMBL" id="LN885086">
    <property type="protein sequence ID" value="CUQ65179.1"/>
    <property type="molecule type" value="Genomic_DNA"/>
</dbReference>
<evidence type="ECO:0000313" key="3">
    <source>
        <dbReference type="Proteomes" id="UP000066284"/>
    </source>
</evidence>
<evidence type="ECO:0000313" key="2">
    <source>
        <dbReference type="EMBL" id="CUQ65179.1"/>
    </source>
</evidence>
<dbReference type="OrthoDB" id="9798676at2"/>
<dbReference type="Proteomes" id="UP000066284">
    <property type="component" value="Chromosome 1"/>
</dbReference>
<dbReference type="AlphaFoldDB" id="A0A0S4KS94"/>
<dbReference type="RefSeq" id="WP_062481995.1">
    <property type="nucleotide sequence ID" value="NZ_LN885086.1"/>
</dbReference>
<protein>
    <recommendedName>
        <fullName evidence="1">Beta-ketoacyl synthase-like N-terminal domain-containing protein</fullName>
    </recommendedName>
</protein>
<evidence type="ECO:0000259" key="1">
    <source>
        <dbReference type="Pfam" id="PF13723"/>
    </source>
</evidence>
<dbReference type="InterPro" id="IPR016039">
    <property type="entry name" value="Thiolase-like"/>
</dbReference>
<keyword evidence="3" id="KW-1185">Reference proteome</keyword>
<feature type="domain" description="Beta-ketoacyl synthase-like N-terminal" evidence="1">
    <location>
        <begin position="37"/>
        <end position="198"/>
    </location>
</feature>
<dbReference type="STRING" id="1715989.NITINOP_0203"/>
<accession>A0A0S4KS94</accession>
<reference evidence="3" key="1">
    <citation type="submission" date="2015-09" db="EMBL/GenBank/DDBJ databases">
        <authorList>
            <person name="Daims H."/>
        </authorList>
    </citation>
    <scope>NUCLEOTIDE SEQUENCE [LARGE SCALE GENOMIC DNA]</scope>
</reference>
<organism evidence="2 3">
    <name type="scientific">Candidatus Nitrospira inopinata</name>
    <dbReference type="NCBI Taxonomy" id="1715989"/>
    <lineage>
        <taxon>Bacteria</taxon>
        <taxon>Pseudomonadati</taxon>
        <taxon>Nitrospirota</taxon>
        <taxon>Nitrospiria</taxon>
        <taxon>Nitrospirales</taxon>
        <taxon>Nitrospiraceae</taxon>
        <taxon>Nitrospira</taxon>
    </lineage>
</organism>
<dbReference type="KEGG" id="nio:NITINOP_0203"/>
<dbReference type="Pfam" id="PF13723">
    <property type="entry name" value="Ketoacyl-synt_2"/>
    <property type="match status" value="1"/>
</dbReference>
<sequence length="271" mass="29142">MTDVAIDGIGLLAPGLPGWRESRVVLAGDRPYRPTVVPSPEASILPPNERRRSSDSVRWAVQVAQEAIEQSGLDPRDVPTVFASSGGEMSIFDQLCRVLATEERLVSPTLFHQSVHNTAAGYWGIATTGQQSSTALSCYDDSFAAGLVEAVATVREEQRPVLLVTYDLAVPAPLDEARPITEGFAAAFVLSPPARDSTVILRLRLEQAPVGGSACLPERLADDALERLRLNNPAARSLPLLCAVAAAVPRTVALAWLENQRLQLTIEPCRC</sequence>
<dbReference type="Gene3D" id="3.40.47.10">
    <property type="match status" value="1"/>
</dbReference>